<dbReference type="Proteomes" id="UP001566331">
    <property type="component" value="Unassembled WGS sequence"/>
</dbReference>
<dbReference type="InterPro" id="IPR001387">
    <property type="entry name" value="Cro/C1-type_HTH"/>
</dbReference>
<proteinExistence type="predicted"/>
<evidence type="ECO:0000256" key="1">
    <source>
        <dbReference type="ARBA" id="ARBA00023015"/>
    </source>
</evidence>
<evidence type="ECO:0000313" key="6">
    <source>
        <dbReference type="Proteomes" id="UP001566331"/>
    </source>
</evidence>
<evidence type="ECO:0000313" key="5">
    <source>
        <dbReference type="EMBL" id="MEZ0475636.1"/>
    </source>
</evidence>
<keyword evidence="1" id="KW-0805">Transcription regulation</keyword>
<dbReference type="InterPro" id="IPR052359">
    <property type="entry name" value="HTH-type_reg/antitoxin"/>
</dbReference>
<accession>A0ABV4HSA0</accession>
<dbReference type="Gene3D" id="1.10.260.40">
    <property type="entry name" value="lambda repressor-like DNA-binding domains"/>
    <property type="match status" value="1"/>
</dbReference>
<dbReference type="InterPro" id="IPR010982">
    <property type="entry name" value="Lambda_DNA-bd_dom_sf"/>
</dbReference>
<evidence type="ECO:0000259" key="4">
    <source>
        <dbReference type="PROSITE" id="PS50943"/>
    </source>
</evidence>
<comment type="caution">
    <text evidence="5">The sequence shown here is derived from an EMBL/GenBank/DDBJ whole genome shotgun (WGS) entry which is preliminary data.</text>
</comment>
<evidence type="ECO:0000256" key="2">
    <source>
        <dbReference type="ARBA" id="ARBA00023125"/>
    </source>
</evidence>
<sequence>MKDGVFSELTQSVSEMDEIVRGERAPSREFHVDPVEVKEVRALTGLSQAKFAKVISVEVGTLRNWEQGRRSPTGSAKALLKAIENDPKHVLKALT</sequence>
<protein>
    <submittedName>
        <fullName evidence="5">NadS family protein</fullName>
    </submittedName>
</protein>
<organism evidence="5 6">
    <name type="scientific">Luteimonas salinilitoris</name>
    <dbReference type="NCBI Taxonomy" id="3237697"/>
    <lineage>
        <taxon>Bacteria</taxon>
        <taxon>Pseudomonadati</taxon>
        <taxon>Pseudomonadota</taxon>
        <taxon>Gammaproteobacteria</taxon>
        <taxon>Lysobacterales</taxon>
        <taxon>Lysobacteraceae</taxon>
        <taxon>Luteimonas</taxon>
    </lineage>
</organism>
<dbReference type="PROSITE" id="PS50943">
    <property type="entry name" value="HTH_CROC1"/>
    <property type="match status" value="1"/>
</dbReference>
<dbReference type="PANTHER" id="PTHR36511">
    <property type="entry name" value="MERR FAMILY BACTERIAL REGULATORY PROTEIN"/>
    <property type="match status" value="1"/>
</dbReference>
<dbReference type="NCBIfam" id="NF041265">
    <property type="entry name" value="NadS"/>
    <property type="match status" value="1"/>
</dbReference>
<gene>
    <name evidence="5" type="primary">nadS</name>
    <name evidence="5" type="ORF">AB6713_13600</name>
</gene>
<dbReference type="Pfam" id="PF01381">
    <property type="entry name" value="HTH_3"/>
    <property type="match status" value="1"/>
</dbReference>
<dbReference type="PANTHER" id="PTHR36511:SF4">
    <property type="entry name" value="ANTITOXIN MQSA"/>
    <property type="match status" value="1"/>
</dbReference>
<keyword evidence="6" id="KW-1185">Reference proteome</keyword>
<dbReference type="SUPFAM" id="SSF47413">
    <property type="entry name" value="lambda repressor-like DNA-binding domains"/>
    <property type="match status" value="1"/>
</dbReference>
<keyword evidence="3" id="KW-0804">Transcription</keyword>
<dbReference type="CDD" id="cd00093">
    <property type="entry name" value="HTH_XRE"/>
    <property type="match status" value="1"/>
</dbReference>
<dbReference type="EMBL" id="JBFWIC010000019">
    <property type="protein sequence ID" value="MEZ0475636.1"/>
    <property type="molecule type" value="Genomic_DNA"/>
</dbReference>
<evidence type="ECO:0000256" key="3">
    <source>
        <dbReference type="ARBA" id="ARBA00023163"/>
    </source>
</evidence>
<keyword evidence="2" id="KW-0238">DNA-binding</keyword>
<dbReference type="RefSeq" id="WP_370565068.1">
    <property type="nucleotide sequence ID" value="NZ_JBFWIB010000012.1"/>
</dbReference>
<name>A0ABV4HSA0_9GAMM</name>
<dbReference type="SMART" id="SM00530">
    <property type="entry name" value="HTH_XRE"/>
    <property type="match status" value="1"/>
</dbReference>
<feature type="domain" description="HTH cro/C1-type" evidence="4">
    <location>
        <begin position="37"/>
        <end position="90"/>
    </location>
</feature>
<dbReference type="InterPro" id="IPR047761">
    <property type="entry name" value="NadS-like"/>
</dbReference>
<reference evidence="5 6" key="1">
    <citation type="submission" date="2024-07" db="EMBL/GenBank/DDBJ databases">
        <title>Luteimonas salilacus sp. nov., isolated from the shore soil of Salt Lake in Tibet of China.</title>
        <authorList>
            <person name="Zhang X."/>
            <person name="Li A."/>
        </authorList>
    </citation>
    <scope>NUCLEOTIDE SEQUENCE [LARGE SCALE GENOMIC DNA]</scope>
    <source>
        <strain evidence="5 6">B3-2-R+30</strain>
    </source>
</reference>